<dbReference type="EMBL" id="CP096659">
    <property type="protein sequence ID" value="UPV75121.1"/>
    <property type="molecule type" value="Genomic_DNA"/>
</dbReference>
<dbReference type="AlphaFoldDB" id="A0A8U0HWN9"/>
<dbReference type="InterPro" id="IPR029056">
    <property type="entry name" value="Ribokinase-like"/>
</dbReference>
<protein>
    <submittedName>
        <fullName evidence="7">1-phosphofructokinase family hexose kinase</fullName>
    </submittedName>
</protein>
<evidence type="ECO:0000256" key="5">
    <source>
        <dbReference type="ARBA" id="ARBA00022840"/>
    </source>
</evidence>
<evidence type="ECO:0000256" key="3">
    <source>
        <dbReference type="ARBA" id="ARBA00022741"/>
    </source>
</evidence>
<keyword evidence="4" id="KW-0418">Kinase</keyword>
<keyword evidence="2" id="KW-0808">Transferase</keyword>
<gene>
    <name evidence="7" type="ORF">M0R89_03400</name>
</gene>
<proteinExistence type="inferred from homology"/>
<evidence type="ECO:0000259" key="6">
    <source>
        <dbReference type="Pfam" id="PF00294"/>
    </source>
</evidence>
<evidence type="ECO:0000313" key="8">
    <source>
        <dbReference type="Proteomes" id="UP000830729"/>
    </source>
</evidence>
<name>A0A8U0HWN9_9EURY</name>
<feature type="domain" description="Carbohydrate kinase PfkB" evidence="6">
    <location>
        <begin position="6"/>
        <end position="285"/>
    </location>
</feature>
<dbReference type="InterPro" id="IPR002173">
    <property type="entry name" value="Carboh/pur_kinase_PfkB_CS"/>
</dbReference>
<dbReference type="GO" id="GO:0005524">
    <property type="term" value="F:ATP binding"/>
    <property type="evidence" value="ECO:0007669"/>
    <property type="project" value="UniProtKB-KW"/>
</dbReference>
<dbReference type="NCBIfam" id="NF041320">
    <property type="entry name" value="pfkB_Halo"/>
    <property type="match status" value="1"/>
</dbReference>
<accession>A0A8U0HWN9</accession>
<evidence type="ECO:0000256" key="4">
    <source>
        <dbReference type="ARBA" id="ARBA00022777"/>
    </source>
</evidence>
<evidence type="ECO:0000256" key="2">
    <source>
        <dbReference type="ARBA" id="ARBA00022679"/>
    </source>
</evidence>
<comment type="similarity">
    <text evidence="1">Belongs to the carbohydrate kinase PfkB family.</text>
</comment>
<reference evidence="7 8" key="1">
    <citation type="submission" date="2022-04" db="EMBL/GenBank/DDBJ databases">
        <title>Diverse halophilic archaea isolated from saline environments.</title>
        <authorList>
            <person name="Cui H.-L."/>
        </authorList>
    </citation>
    <scope>NUCLEOTIDE SEQUENCE [LARGE SCALE GENOMIC DNA]</scope>
    <source>
        <strain evidence="7 8">XZYJT49</strain>
    </source>
</reference>
<sequence length="302" mass="31946">MILTVTLNPAVDHTIKLDGPLEADEVNRTTLDQYDAGGKGINVSKYLDALDVETVTSGLLGGLFGEFVERQLSRTKVPHDFVEMSGCTRLNTTILSEDGEYKINQSGHPVKRRSERAVLEKIADYDPEVVVVAGSLPPGLGPATIDRIADAGEWDTVVDVGGGLLDRLEVPYACCKPNRTELATATGMPTETVEDCLAAARQLRADGFRRVVASLGPDGAILVTEDDELYVEAPDSDVVDTAGAGDALLAGVLKATEDGLSPGQTLRYGVEVASRVVEAPGTTVPSLSSVAEEARSNPLRSL</sequence>
<dbReference type="GO" id="GO:0008443">
    <property type="term" value="F:phosphofructokinase activity"/>
    <property type="evidence" value="ECO:0007669"/>
    <property type="project" value="TreeGrafter"/>
</dbReference>
<organism evidence="7 8">
    <name type="scientific">Halorussus limi</name>
    <dbReference type="NCBI Taxonomy" id="2938695"/>
    <lineage>
        <taxon>Archaea</taxon>
        <taxon>Methanobacteriati</taxon>
        <taxon>Methanobacteriota</taxon>
        <taxon>Stenosarchaea group</taxon>
        <taxon>Halobacteria</taxon>
        <taxon>Halobacteriales</taxon>
        <taxon>Haladaptataceae</taxon>
        <taxon>Halorussus</taxon>
    </lineage>
</organism>
<dbReference type="InterPro" id="IPR054902">
    <property type="entry name" value="pfkB_Halo"/>
</dbReference>
<evidence type="ECO:0000313" key="7">
    <source>
        <dbReference type="EMBL" id="UPV75121.1"/>
    </source>
</evidence>
<dbReference type="InterPro" id="IPR011611">
    <property type="entry name" value="PfkB_dom"/>
</dbReference>
<evidence type="ECO:0000256" key="1">
    <source>
        <dbReference type="ARBA" id="ARBA00010688"/>
    </source>
</evidence>
<dbReference type="GeneID" id="72184213"/>
<dbReference type="PIRSF" id="PIRSF000535">
    <property type="entry name" value="1PFK/6PFK/LacC"/>
    <property type="match status" value="1"/>
</dbReference>
<dbReference type="Pfam" id="PF00294">
    <property type="entry name" value="PfkB"/>
    <property type="match status" value="1"/>
</dbReference>
<dbReference type="RefSeq" id="WP_248651164.1">
    <property type="nucleotide sequence ID" value="NZ_CP096659.1"/>
</dbReference>
<dbReference type="Proteomes" id="UP000830729">
    <property type="component" value="Chromosome"/>
</dbReference>
<dbReference type="NCBIfam" id="TIGR03168">
    <property type="entry name" value="1-PFK"/>
    <property type="match status" value="1"/>
</dbReference>
<keyword evidence="5" id="KW-0067">ATP-binding</keyword>
<keyword evidence="8" id="KW-1185">Reference proteome</keyword>
<dbReference type="KEGG" id="halx:M0R89_03400"/>
<keyword evidence="3" id="KW-0547">Nucleotide-binding</keyword>
<dbReference type="InterPro" id="IPR017583">
    <property type="entry name" value="Tagatose/fructose_Pkinase"/>
</dbReference>
<dbReference type="CDD" id="cd01164">
    <property type="entry name" value="FruK_PfkB_like"/>
    <property type="match status" value="1"/>
</dbReference>
<dbReference type="SUPFAM" id="SSF53613">
    <property type="entry name" value="Ribokinase-like"/>
    <property type="match status" value="1"/>
</dbReference>
<dbReference type="Gene3D" id="3.40.1190.20">
    <property type="match status" value="1"/>
</dbReference>
<dbReference type="PANTHER" id="PTHR46566">
    <property type="entry name" value="1-PHOSPHOFRUCTOKINASE-RELATED"/>
    <property type="match status" value="1"/>
</dbReference>
<dbReference type="PROSITE" id="PS00584">
    <property type="entry name" value="PFKB_KINASES_2"/>
    <property type="match status" value="1"/>
</dbReference>
<dbReference type="GO" id="GO:0005829">
    <property type="term" value="C:cytosol"/>
    <property type="evidence" value="ECO:0007669"/>
    <property type="project" value="TreeGrafter"/>
</dbReference>
<dbReference type="PANTHER" id="PTHR46566:SF2">
    <property type="entry name" value="ATP-DEPENDENT 6-PHOSPHOFRUCTOKINASE ISOZYME 2"/>
    <property type="match status" value="1"/>
</dbReference>